<feature type="region of interest" description="Disordered" evidence="2">
    <location>
        <begin position="396"/>
        <end position="418"/>
    </location>
</feature>
<sequence length="418" mass="44491">MTADSNDSDAPHGPLAGVTVLDLTSYVSGPLCTMILGDLGAMVIKVEEPGKGDGIRAWSAEAGPDNGYFLAVNRNKLSVALDLTTEGGRTALTRLVARSDVFIHNMLARSEKALRISEEDIRAIKPDIVYSVIAGYPRGSTEPAFDFIMQAATGLMGLTGEPDGPPVKVPFPIFDVTAAYNACIGIVAALCGQRERRSAPEGRRVDVNMYDAALASMPNLLGNYLADGTVPHRTAGSVHANIAPYELFKTDEGWLALGGGTPGQWTSLCSVLGLERLADDDRFKDNPSRVRNRAALHELIEARLATASIDTWIDALKACRIPVTKVNDLGAVLAKTDMVQPVDHPTRGTVHLPTSPIVVDRAPHAAGSPPPRLGEHTRDVLMAVGGLEDEQVDRLRDAGIVSEPPARAEDLEDARGTG</sequence>
<dbReference type="Gene3D" id="3.40.50.10540">
    <property type="entry name" value="Crotonobetainyl-coa:carnitine coa-transferase, domain 1"/>
    <property type="match status" value="1"/>
</dbReference>
<dbReference type="InterPro" id="IPR023606">
    <property type="entry name" value="CoA-Trfase_III_dom_1_sf"/>
</dbReference>
<dbReference type="GO" id="GO:0008410">
    <property type="term" value="F:CoA-transferase activity"/>
    <property type="evidence" value="ECO:0007669"/>
    <property type="project" value="TreeGrafter"/>
</dbReference>
<proteinExistence type="predicted"/>
<dbReference type="InterPro" id="IPR003673">
    <property type="entry name" value="CoA-Trfase_fam_III"/>
</dbReference>
<feature type="compositionally biased region" description="Basic and acidic residues" evidence="2">
    <location>
        <begin position="406"/>
        <end position="418"/>
    </location>
</feature>
<dbReference type="SUPFAM" id="SSF89796">
    <property type="entry name" value="CoA-transferase family III (CaiB/BaiF)"/>
    <property type="match status" value="1"/>
</dbReference>
<dbReference type="PANTHER" id="PTHR48207">
    <property type="entry name" value="SUCCINATE--HYDROXYMETHYLGLUTARATE COA-TRANSFERASE"/>
    <property type="match status" value="1"/>
</dbReference>
<protein>
    <submittedName>
        <fullName evidence="3">CoA transferase</fullName>
    </submittedName>
</protein>
<dbReference type="OrthoDB" id="4251672at2"/>
<keyword evidence="4" id="KW-1185">Reference proteome</keyword>
<dbReference type="InterPro" id="IPR044855">
    <property type="entry name" value="CoA-Trfase_III_dom3_sf"/>
</dbReference>
<organism evidence="3 4">
    <name type="scientific">Acrocarpospora macrocephala</name>
    <dbReference type="NCBI Taxonomy" id="150177"/>
    <lineage>
        <taxon>Bacteria</taxon>
        <taxon>Bacillati</taxon>
        <taxon>Actinomycetota</taxon>
        <taxon>Actinomycetes</taxon>
        <taxon>Streptosporangiales</taxon>
        <taxon>Streptosporangiaceae</taxon>
        <taxon>Acrocarpospora</taxon>
    </lineage>
</organism>
<accession>A0A5M3WLH7</accession>
<evidence type="ECO:0000256" key="2">
    <source>
        <dbReference type="SAM" id="MobiDB-lite"/>
    </source>
</evidence>
<dbReference type="Gene3D" id="3.30.1540.10">
    <property type="entry name" value="formyl-coa transferase, domain 3"/>
    <property type="match status" value="1"/>
</dbReference>
<dbReference type="RefSeq" id="WP_155355242.1">
    <property type="nucleotide sequence ID" value="NZ_BAAAHL010000027.1"/>
</dbReference>
<evidence type="ECO:0000256" key="1">
    <source>
        <dbReference type="ARBA" id="ARBA00022679"/>
    </source>
</evidence>
<dbReference type="AlphaFoldDB" id="A0A5M3WLH7"/>
<dbReference type="InterPro" id="IPR050483">
    <property type="entry name" value="CoA-transferase_III_domain"/>
</dbReference>
<dbReference type="PANTHER" id="PTHR48207:SF3">
    <property type="entry name" value="SUCCINATE--HYDROXYMETHYLGLUTARATE COA-TRANSFERASE"/>
    <property type="match status" value="1"/>
</dbReference>
<dbReference type="EMBL" id="BLAE01000017">
    <property type="protein sequence ID" value="GES09724.1"/>
    <property type="molecule type" value="Genomic_DNA"/>
</dbReference>
<reference evidence="3 4" key="1">
    <citation type="submission" date="2019-10" db="EMBL/GenBank/DDBJ databases">
        <title>Whole genome shotgun sequence of Acrocarpospora macrocephala NBRC 16266.</title>
        <authorList>
            <person name="Ichikawa N."/>
            <person name="Kimura A."/>
            <person name="Kitahashi Y."/>
            <person name="Komaki H."/>
            <person name="Oguchi A."/>
        </authorList>
    </citation>
    <scope>NUCLEOTIDE SEQUENCE [LARGE SCALE GENOMIC DNA]</scope>
    <source>
        <strain evidence="3 4">NBRC 16266</strain>
    </source>
</reference>
<name>A0A5M3WLH7_9ACTN</name>
<evidence type="ECO:0000313" key="4">
    <source>
        <dbReference type="Proteomes" id="UP000331127"/>
    </source>
</evidence>
<gene>
    <name evidence="3" type="ORF">Amac_033200</name>
</gene>
<evidence type="ECO:0000313" key="3">
    <source>
        <dbReference type="EMBL" id="GES09724.1"/>
    </source>
</evidence>
<dbReference type="Proteomes" id="UP000331127">
    <property type="component" value="Unassembled WGS sequence"/>
</dbReference>
<dbReference type="Pfam" id="PF02515">
    <property type="entry name" value="CoA_transf_3"/>
    <property type="match status" value="1"/>
</dbReference>
<keyword evidence="1 3" id="KW-0808">Transferase</keyword>
<comment type="caution">
    <text evidence="3">The sequence shown here is derived from an EMBL/GenBank/DDBJ whole genome shotgun (WGS) entry which is preliminary data.</text>
</comment>